<feature type="compositionally biased region" description="Polar residues" evidence="2">
    <location>
        <begin position="450"/>
        <end position="466"/>
    </location>
</feature>
<feature type="compositionally biased region" description="Polar residues" evidence="2">
    <location>
        <begin position="49"/>
        <end position="63"/>
    </location>
</feature>
<dbReference type="InterPro" id="IPR008708">
    <property type="entry name" value="Neisseria_TspB"/>
</dbReference>
<keyword evidence="1" id="KW-0175">Coiled coil</keyword>
<keyword evidence="3" id="KW-0472">Membrane</keyword>
<reference evidence="4" key="1">
    <citation type="submission" date="2024-03" db="EMBL/GenBank/DDBJ databases">
        <title>Diverse circular DNA viruses in blood, oral, and fecal samples of captive lemurs.</title>
        <authorList>
            <person name="Paietta E.N."/>
            <person name="Kraberger S."/>
            <person name="Lund M.C."/>
            <person name="Custer J.M."/>
            <person name="Vargas K.M."/>
            <person name="Ehmke E.E."/>
            <person name="Yoder A.D."/>
            <person name="Varsani A."/>
        </authorList>
    </citation>
    <scope>NUCLEOTIDE SEQUENCE</scope>
    <source>
        <strain evidence="4">Duke_24SS_5</strain>
    </source>
</reference>
<feature type="transmembrane region" description="Helical" evidence="3">
    <location>
        <begin position="631"/>
        <end position="652"/>
    </location>
</feature>
<evidence type="ECO:0000313" key="4">
    <source>
        <dbReference type="EMBL" id="XCD05902.1"/>
    </source>
</evidence>
<protein>
    <submittedName>
        <fullName evidence="4">Tspb protein</fullName>
    </submittedName>
</protein>
<evidence type="ECO:0000256" key="1">
    <source>
        <dbReference type="SAM" id="Coils"/>
    </source>
</evidence>
<feature type="region of interest" description="Disordered" evidence="2">
    <location>
        <begin position="398"/>
        <end position="561"/>
    </location>
</feature>
<feature type="compositionally biased region" description="Low complexity" evidence="2">
    <location>
        <begin position="214"/>
        <end position="240"/>
    </location>
</feature>
<sequence length="655" mass="68679">MKNDTGSRISTRHVAAAVRGGVLVCFSVQVAVAPIAAFAEVGLPPPAAHQNTENGFPSSQALKNQGYDPKRGVLRVEERNRGAATVGKSGGEITGKQPKSVTVTGQYGEKATIGTTATQSTSISKLNTAANAVFIASVAGQNQTENANKLGGQIAKGDYSGAASTAVDMAGKVLDNLTGGIFKGVADGYSGLSDLRKAADSFNKSMYGNGGRTSANANSSGQSSGQSAQNGQQSAAQQAAQLSQIGKQAAAAQRQAEARGDLAGAVGQAAAAKAANAAAAEAQKKEMHQDTVWRAGTLYGQGSKYGMTPEQACSGAIPGFPGMTYIYKDGACLATDGKNQWLWSVSKQVYTYTPSETFKQDSTLNDKDVKQILERMLENQNTNHQELMNQLAKMGNAVEQATTSREYTPSEAFSAPYTPQGSSTAQQTRFTIDKNGNVTATTVPRPDLKPNSSQAPTRTTIVPNKAQQGDKQGGKQDGQGQQSGQEQGQGQQKPTTPISGQQTPTNPTTGQQGQGRQTPEDPAAGQQQGQGQQTPTAPTTGQQIGGQPSQNQQQQQQKKFCEENPKAASCAELGEADYEDIQIPQSTIDLKLQPLDIFSTDGVCPANPVFSMGALGSFEIPYSYICNVARLLRPILILATIIGCSFFAYNAVKEL</sequence>
<proteinExistence type="predicted"/>
<name>A0AAU8B0Y8_9VIRU</name>
<feature type="region of interest" description="Disordered" evidence="2">
    <location>
        <begin position="49"/>
        <end position="70"/>
    </location>
</feature>
<accession>A0AAU8B0Y8</accession>
<evidence type="ECO:0000256" key="3">
    <source>
        <dbReference type="SAM" id="Phobius"/>
    </source>
</evidence>
<dbReference type="Pfam" id="PF05616">
    <property type="entry name" value="Neisseria_TspB"/>
    <property type="match status" value="1"/>
</dbReference>
<keyword evidence="3" id="KW-0812">Transmembrane</keyword>
<dbReference type="NCBIfam" id="NF041109">
    <property type="entry name" value="VF_TspB_C_term"/>
    <property type="match status" value="1"/>
</dbReference>
<evidence type="ECO:0000256" key="2">
    <source>
        <dbReference type="SAM" id="MobiDB-lite"/>
    </source>
</evidence>
<keyword evidence="3" id="KW-1133">Transmembrane helix</keyword>
<feature type="coiled-coil region" evidence="1">
    <location>
        <begin position="370"/>
        <end position="397"/>
    </location>
</feature>
<feature type="compositionally biased region" description="Polar residues" evidence="2">
    <location>
        <begin position="417"/>
        <end position="442"/>
    </location>
</feature>
<organism evidence="4">
    <name type="scientific">Dulem virus 50</name>
    <dbReference type="NCBI Taxonomy" id="3145761"/>
    <lineage>
        <taxon>Viruses</taxon>
        <taxon>Monodnaviria</taxon>
        <taxon>Loebvirae</taxon>
        <taxon>Hofneiviricota</taxon>
        <taxon>Faserviricetes</taxon>
        <taxon>Tubulavirales</taxon>
        <taxon>Inoviridae</taxon>
        <taxon>Inovirus</taxon>
    </lineage>
</organism>
<dbReference type="EMBL" id="PP511607">
    <property type="protein sequence ID" value="XCD05902.1"/>
    <property type="molecule type" value="Genomic_DNA"/>
</dbReference>
<feature type="compositionally biased region" description="Low complexity" evidence="2">
    <location>
        <begin position="478"/>
        <end position="493"/>
    </location>
</feature>
<feature type="region of interest" description="Disordered" evidence="2">
    <location>
        <begin position="208"/>
        <end position="240"/>
    </location>
</feature>
<feature type="compositionally biased region" description="Low complexity" evidence="2">
    <location>
        <begin position="500"/>
        <end position="557"/>
    </location>
</feature>